<evidence type="ECO:0000313" key="2">
    <source>
        <dbReference type="Proteomes" id="UP001516472"/>
    </source>
</evidence>
<dbReference type="Proteomes" id="UP001516472">
    <property type="component" value="Unassembled WGS sequence"/>
</dbReference>
<keyword evidence="2" id="KW-1185">Reference proteome</keyword>
<dbReference type="RefSeq" id="WP_193349868.1">
    <property type="nucleotide sequence ID" value="NZ_CBCSIP010000047.1"/>
</dbReference>
<name>A0ABR9PR56_9BACT</name>
<gene>
    <name evidence="1" type="ORF">G4177_19730</name>
</gene>
<reference evidence="1 2" key="1">
    <citation type="submission" date="2020-02" db="EMBL/GenBank/DDBJ databases">
        <authorList>
            <person name="Babadi Z.K."/>
            <person name="Risdian C."/>
            <person name="Ebrahimipour G.H."/>
            <person name="Wink J."/>
        </authorList>
    </citation>
    <scope>NUCLEOTIDE SEQUENCE [LARGE SCALE GENOMIC DNA]</scope>
    <source>
        <strain evidence="1 2">ZKHCc1 1396</strain>
    </source>
</reference>
<accession>A0ABR9PR56</accession>
<dbReference type="EMBL" id="JAAIYO010000005">
    <property type="protein sequence ID" value="MBE4750402.1"/>
    <property type="molecule type" value="Genomic_DNA"/>
</dbReference>
<protein>
    <submittedName>
        <fullName evidence="1">Uncharacterized protein</fullName>
    </submittedName>
</protein>
<organism evidence="1 2">
    <name type="scientific">Corallococcus soli</name>
    <dbReference type="NCBI Taxonomy" id="2710757"/>
    <lineage>
        <taxon>Bacteria</taxon>
        <taxon>Pseudomonadati</taxon>
        <taxon>Myxococcota</taxon>
        <taxon>Myxococcia</taxon>
        <taxon>Myxococcales</taxon>
        <taxon>Cystobacterineae</taxon>
        <taxon>Myxococcaceae</taxon>
        <taxon>Corallococcus</taxon>
    </lineage>
</organism>
<evidence type="ECO:0000313" key="1">
    <source>
        <dbReference type="EMBL" id="MBE4750402.1"/>
    </source>
</evidence>
<proteinExistence type="predicted"/>
<comment type="caution">
    <text evidence="1">The sequence shown here is derived from an EMBL/GenBank/DDBJ whole genome shotgun (WGS) entry which is preliminary data.</text>
</comment>
<sequence length="53" mass="5953">MSHDDSTYLDEGRDYLAMGDDGQATTVVPLQSVEGRRWGHLDEEAWGGWDVVE</sequence>